<dbReference type="SUPFAM" id="SSF46785">
    <property type="entry name" value="Winged helix' DNA-binding domain"/>
    <property type="match status" value="1"/>
</dbReference>
<dbReference type="Gene3D" id="1.10.10.10">
    <property type="entry name" value="Winged helix-like DNA-binding domain superfamily/Winged helix DNA-binding domain"/>
    <property type="match status" value="1"/>
</dbReference>
<reference evidence="5" key="1">
    <citation type="submission" date="2023-06" db="EMBL/GenBank/DDBJ databases">
        <authorList>
            <person name="Jiang Y."/>
            <person name="Liu Q."/>
        </authorList>
    </citation>
    <scope>NUCLEOTIDE SEQUENCE</scope>
    <source>
        <strain evidence="5">CGMCC 1.12090</strain>
    </source>
</reference>
<evidence type="ECO:0000313" key="5">
    <source>
        <dbReference type="EMBL" id="MDO1535597.1"/>
    </source>
</evidence>
<dbReference type="InterPro" id="IPR014757">
    <property type="entry name" value="Tscrpt_reg_IclR_C"/>
</dbReference>
<feature type="domain" description="IclR-ED" evidence="4">
    <location>
        <begin position="83"/>
        <end position="273"/>
    </location>
</feature>
<dbReference type="Gene3D" id="3.30.450.40">
    <property type="match status" value="1"/>
</dbReference>
<dbReference type="SUPFAM" id="SSF55781">
    <property type="entry name" value="GAF domain-like"/>
    <property type="match status" value="1"/>
</dbReference>
<keyword evidence="3" id="KW-0804">Transcription</keyword>
<dbReference type="InterPro" id="IPR050707">
    <property type="entry name" value="HTH_MetabolicPath_Reg"/>
</dbReference>
<name>A0ABT8SC69_9BURK</name>
<dbReference type="Pfam" id="PF01614">
    <property type="entry name" value="IclR_C"/>
    <property type="match status" value="1"/>
</dbReference>
<dbReference type="Pfam" id="PF09339">
    <property type="entry name" value="HTH_IclR"/>
    <property type="match status" value="1"/>
</dbReference>
<comment type="caution">
    <text evidence="5">The sequence shown here is derived from an EMBL/GenBank/DDBJ whole genome shotgun (WGS) entry which is preliminary data.</text>
</comment>
<keyword evidence="2" id="KW-0238">DNA-binding</keyword>
<evidence type="ECO:0000256" key="2">
    <source>
        <dbReference type="ARBA" id="ARBA00023125"/>
    </source>
</evidence>
<dbReference type="PROSITE" id="PS51078">
    <property type="entry name" value="ICLR_ED"/>
    <property type="match status" value="1"/>
</dbReference>
<dbReference type="Proteomes" id="UP001169027">
    <property type="component" value="Unassembled WGS sequence"/>
</dbReference>
<dbReference type="SMART" id="SM00346">
    <property type="entry name" value="HTH_ICLR"/>
    <property type="match status" value="1"/>
</dbReference>
<dbReference type="EMBL" id="JAUKVY010000021">
    <property type="protein sequence ID" value="MDO1535597.1"/>
    <property type="molecule type" value="Genomic_DNA"/>
</dbReference>
<proteinExistence type="predicted"/>
<evidence type="ECO:0000256" key="3">
    <source>
        <dbReference type="ARBA" id="ARBA00023163"/>
    </source>
</evidence>
<evidence type="ECO:0000313" key="6">
    <source>
        <dbReference type="Proteomes" id="UP001169027"/>
    </source>
</evidence>
<gene>
    <name evidence="5" type="ORF">Q2T77_25260</name>
</gene>
<dbReference type="RefSeq" id="WP_301813362.1">
    <property type="nucleotide sequence ID" value="NZ_JAUJZH010000021.1"/>
</dbReference>
<protein>
    <submittedName>
        <fullName evidence="5">IclR family transcriptional regulator</fullName>
    </submittedName>
</protein>
<sequence>MQFIFDGLGARERLNVAETMIQSAAGTNKGTLRVLQVLSLFSQQPVWGVTQISKKLECSKNTAFQALDTLLKEGLLVRDTTGSRYQLSHKVLSYARGMEAVDIRSLSSPYVHAIQRLTGESVFLSILVGRRNVCIESVQGKGVTVGYSPLSQPLPLHAGAGSRLLLAYLDDSEIEQYIRLESPLRKFTPTTISDPKALWAEIALIRSRGYACGYEDFSTGATYLSFPVFGPMNRPLAAITVGGPIFRFTQAVADSYIPEIRNILADLNQHSRMMPAVPLIRL</sequence>
<evidence type="ECO:0000256" key="1">
    <source>
        <dbReference type="ARBA" id="ARBA00023015"/>
    </source>
</evidence>
<evidence type="ECO:0000259" key="4">
    <source>
        <dbReference type="PROSITE" id="PS51078"/>
    </source>
</evidence>
<keyword evidence="1" id="KW-0805">Transcription regulation</keyword>
<dbReference type="PANTHER" id="PTHR30136:SF24">
    <property type="entry name" value="HTH-TYPE TRANSCRIPTIONAL REPRESSOR ALLR"/>
    <property type="match status" value="1"/>
</dbReference>
<dbReference type="PANTHER" id="PTHR30136">
    <property type="entry name" value="HELIX-TURN-HELIX TRANSCRIPTIONAL REGULATOR, ICLR FAMILY"/>
    <property type="match status" value="1"/>
</dbReference>
<organism evidence="5 6">
    <name type="scientific">Variovorax ginsengisoli</name>
    <dbReference type="NCBI Taxonomy" id="363844"/>
    <lineage>
        <taxon>Bacteria</taxon>
        <taxon>Pseudomonadati</taxon>
        <taxon>Pseudomonadota</taxon>
        <taxon>Betaproteobacteria</taxon>
        <taxon>Burkholderiales</taxon>
        <taxon>Comamonadaceae</taxon>
        <taxon>Variovorax</taxon>
    </lineage>
</organism>
<dbReference type="InterPro" id="IPR036390">
    <property type="entry name" value="WH_DNA-bd_sf"/>
</dbReference>
<keyword evidence="6" id="KW-1185">Reference proteome</keyword>
<dbReference type="InterPro" id="IPR029016">
    <property type="entry name" value="GAF-like_dom_sf"/>
</dbReference>
<accession>A0ABT8SC69</accession>
<dbReference type="InterPro" id="IPR036388">
    <property type="entry name" value="WH-like_DNA-bd_sf"/>
</dbReference>
<dbReference type="InterPro" id="IPR005471">
    <property type="entry name" value="Tscrpt_reg_IclR_N"/>
</dbReference>